<keyword evidence="6" id="KW-1185">Reference proteome</keyword>
<feature type="transmembrane region" description="Helical" evidence="2">
    <location>
        <begin position="687"/>
        <end position="706"/>
    </location>
</feature>
<evidence type="ECO:0000259" key="4">
    <source>
        <dbReference type="Pfam" id="PF06011"/>
    </source>
</evidence>
<evidence type="ECO:0000256" key="3">
    <source>
        <dbReference type="SAM" id="SignalP"/>
    </source>
</evidence>
<dbReference type="PANTHER" id="PTHR31145:SF6">
    <property type="entry name" value="INTEGRAL MEMBRANE PROTEIN (AFU_ORTHOLOGUE AFUA_7G01610)"/>
    <property type="match status" value="1"/>
</dbReference>
<feature type="transmembrane region" description="Helical" evidence="2">
    <location>
        <begin position="425"/>
        <end position="450"/>
    </location>
</feature>
<feature type="region of interest" description="Disordered" evidence="1">
    <location>
        <begin position="125"/>
        <end position="150"/>
    </location>
</feature>
<evidence type="ECO:0000313" key="6">
    <source>
        <dbReference type="Proteomes" id="UP001497600"/>
    </source>
</evidence>
<dbReference type="EMBL" id="OZ004259">
    <property type="protein sequence ID" value="CAK7917339.1"/>
    <property type="molecule type" value="Genomic_DNA"/>
</dbReference>
<feature type="signal peptide" evidence="3">
    <location>
        <begin position="1"/>
        <end position="24"/>
    </location>
</feature>
<feature type="region of interest" description="Disordered" evidence="1">
    <location>
        <begin position="1061"/>
        <end position="1093"/>
    </location>
</feature>
<name>A0ABP0EJ20_9ASCO</name>
<protein>
    <recommendedName>
        <fullName evidence="4">TRP C-terminal domain-containing protein</fullName>
    </recommendedName>
</protein>
<dbReference type="Proteomes" id="UP001497600">
    <property type="component" value="Chromosome G"/>
</dbReference>
<feature type="compositionally biased region" description="Acidic residues" evidence="1">
    <location>
        <begin position="835"/>
        <end position="849"/>
    </location>
</feature>
<gene>
    <name evidence="5" type="ORF">CAAN4_G08020</name>
</gene>
<organism evidence="5 6">
    <name type="scientific">[Candida] anglica</name>
    <dbReference type="NCBI Taxonomy" id="148631"/>
    <lineage>
        <taxon>Eukaryota</taxon>
        <taxon>Fungi</taxon>
        <taxon>Dikarya</taxon>
        <taxon>Ascomycota</taxon>
        <taxon>Saccharomycotina</taxon>
        <taxon>Pichiomycetes</taxon>
        <taxon>Debaryomycetaceae</taxon>
        <taxon>Kurtzmaniella</taxon>
    </lineage>
</organism>
<feature type="compositionally biased region" description="Basic and acidic residues" evidence="1">
    <location>
        <begin position="1083"/>
        <end position="1093"/>
    </location>
</feature>
<reference evidence="5 6" key="1">
    <citation type="submission" date="2024-01" db="EMBL/GenBank/DDBJ databases">
        <authorList>
            <consortium name="Genoscope - CEA"/>
            <person name="William W."/>
        </authorList>
    </citation>
    <scope>NUCLEOTIDE SEQUENCE [LARGE SCALE GENOMIC DNA]</scope>
    <source>
        <strain evidence="5 6">29B2s-10</strain>
    </source>
</reference>
<feature type="chain" id="PRO_5046459551" description="TRP C-terminal domain-containing protein" evidence="3">
    <location>
        <begin position="25"/>
        <end position="1093"/>
    </location>
</feature>
<evidence type="ECO:0000256" key="2">
    <source>
        <dbReference type="SAM" id="Phobius"/>
    </source>
</evidence>
<keyword evidence="2" id="KW-0472">Membrane</keyword>
<dbReference type="PANTHER" id="PTHR31145">
    <property type="entry name" value="INTEGRAL MEMBRANE PROTEIN (AFU_ORTHOLOGUE AFUA_7G01610)"/>
    <property type="match status" value="1"/>
</dbReference>
<keyword evidence="2" id="KW-1133">Transmembrane helix</keyword>
<feature type="transmembrane region" description="Helical" evidence="2">
    <location>
        <begin position="749"/>
        <end position="774"/>
    </location>
</feature>
<feature type="compositionally biased region" description="Polar residues" evidence="1">
    <location>
        <begin position="125"/>
        <end position="138"/>
    </location>
</feature>
<dbReference type="InterPro" id="IPR010308">
    <property type="entry name" value="TRP_C"/>
</dbReference>
<feature type="domain" description="TRP C-terminal" evidence="4">
    <location>
        <begin position="424"/>
        <end position="786"/>
    </location>
</feature>
<feature type="transmembrane region" description="Helical" evidence="2">
    <location>
        <begin position="718"/>
        <end position="737"/>
    </location>
</feature>
<feature type="transmembrane region" description="Helical" evidence="2">
    <location>
        <begin position="294"/>
        <end position="316"/>
    </location>
</feature>
<feature type="transmembrane region" description="Helical" evidence="2">
    <location>
        <begin position="495"/>
        <end position="515"/>
    </location>
</feature>
<feature type="domain" description="TRP C-terminal" evidence="4">
    <location>
        <begin position="304"/>
        <end position="383"/>
    </location>
</feature>
<evidence type="ECO:0000256" key="1">
    <source>
        <dbReference type="SAM" id="MobiDB-lite"/>
    </source>
</evidence>
<proteinExistence type="predicted"/>
<sequence>MTRFWLRWWWACVALVVLLPAAQAALMESIPCGYIPERNLRLAKFILDVSVDESNKSLNFYVTSKVLNPEDPTSRDIVINDVNMTTNMFTTLHVQILFVGRTIIEENLRFCDLVSVKNTTDLYSSPRFSNSTDASGGENSIPGMGPHRVNETQINNRRQDNEDEYASESDNVFHLGSLSDIQSREDRQILPDQERSDKELSVQDISAQYLSTHLSPRDDLTNSIFNASNNEVHCPLYVNDTIVFYYKADISDTFVKLGSYTATFSLVSNDQPSQLMSCNKAYVTQIQNGRTRKAILYSVVVLAIVTALVNFFTVTYSSDQESSNPLLFTASTMCNEALLKQLDATVYRLIPYIQFITFTGALDLQYPGFYQPLVTKVRWSCLMGVRFFGRREESYTGFQESHLYGNFHGSGLSALSAYANDSVPIWPNFMVVLAIWCGLSILSLQILMVCKRPAEMLYSKILHRNKSKQRHTAGPPKHDFITWTSMFYVTVGDSIHSFVMLFSLPFLTITFNLFANASHLTRQRLTNSRIVAMATEIFKQGISYDSLAGSACFPTPGGKNTTNSLFADESAVGNSSTTSSNYYDKEPATKFYEDSSVEYLVPAGIILALWVAIVGFFIFYFLIRIKNFRPVKNPRVTRLYTSMKTIHFWGLIYNHLDPAKLSYVGVSWATVVARSVVIGVIQFQGCVQVICLVAIEIFDFAYLLVARPYYVKMTWWSSRWFLPFARCLVTILLIPFLRELDVSEAKRTYVAYSQFVIHVVVAAVFLGQLAYCFITTVMSIAEARRKNVQDGHDYNSLASRDSKVSSQQLFYATDEFEYHPIRHMKTPVSDRSRDEEEDDDGDSNIDDEKDLYFRGGVRPTVPRVTGDLFSDEEFPADVSALGMMSLDDSFDFGAPERACCRSPTKCSLAQQDELLLRLPSSESFHEQQQRSNMRRRLNDYTFREGDLIYKKYAEDQIDPEIKALWDARTGNEHKTNPMAQAMGGGGSSSSGATTVVDAHPQHIVRPSPAENRKPSMYEATWNKIQGLFGLHNTNRSNQITPSGTGFVVSRPRQIVVKQLVTPPSAEDSSLDERLDSGTVVSTPDKEKNDGYMR</sequence>
<keyword evidence="3" id="KW-0732">Signal</keyword>
<dbReference type="InterPro" id="IPR040241">
    <property type="entry name" value="TRP_Flc/Pkd2-like"/>
</dbReference>
<keyword evidence="2" id="KW-0812">Transmembrane</keyword>
<dbReference type="Pfam" id="PF06011">
    <property type="entry name" value="TRP"/>
    <property type="match status" value="2"/>
</dbReference>
<accession>A0ABP0EJ20</accession>
<evidence type="ECO:0000313" key="5">
    <source>
        <dbReference type="EMBL" id="CAK7917339.1"/>
    </source>
</evidence>
<feature type="region of interest" description="Disordered" evidence="1">
    <location>
        <begin position="824"/>
        <end position="849"/>
    </location>
</feature>
<feature type="transmembrane region" description="Helical" evidence="2">
    <location>
        <begin position="599"/>
        <end position="623"/>
    </location>
</feature>